<dbReference type="GeneID" id="27667651"/>
<proteinExistence type="predicted"/>
<reference evidence="2 3" key="2">
    <citation type="journal article" date="2015" name="Eukaryot. Cell">
        <title>Asexual propagation of a virulent clone complex in a human and feline outbreak of sporotrichosis.</title>
        <authorList>
            <person name="Teixeira Mde M."/>
            <person name="Rodrigues A.M."/>
            <person name="Tsui C.K."/>
            <person name="de Almeida L.G."/>
            <person name="Van Diepeningen A.D."/>
            <person name="van den Ende B.G."/>
            <person name="Fernandes G.F."/>
            <person name="Kano R."/>
            <person name="Hamelin R.C."/>
            <person name="Lopes-Bezerra L.M."/>
            <person name="Vasconcelos A.T."/>
            <person name="de Hoog S."/>
            <person name="de Camargo Z.P."/>
            <person name="Felipe M.S."/>
        </authorList>
    </citation>
    <scope>NUCLEOTIDE SEQUENCE [LARGE SCALE GENOMIC DNA]</scope>
    <source>
        <strain evidence="2 3">1099-18</strain>
    </source>
</reference>
<feature type="region of interest" description="Disordered" evidence="1">
    <location>
        <begin position="26"/>
        <end position="52"/>
    </location>
</feature>
<sequence length="144" mass="16576">MYGPFPNQRHECQGKRRQYRHILRSTTYSRSYRETRAHPENPAHETKASLSRRDDNAAGLCLTSDGIAATSQNPGPDHLMGSFRVPQIWNPRFPLSSTMLCLPVHLRNTSLQQALKEDSVKRVGPGIRHWITDEWKTTVQQHFN</sequence>
<evidence type="ECO:0000256" key="1">
    <source>
        <dbReference type="SAM" id="MobiDB-lite"/>
    </source>
</evidence>
<name>A0A0F2LYJ3_SPOSC</name>
<dbReference type="EMBL" id="AXCR01000012">
    <property type="protein sequence ID" value="KJR80951.1"/>
    <property type="molecule type" value="Genomic_DNA"/>
</dbReference>
<dbReference type="RefSeq" id="XP_016583627.1">
    <property type="nucleotide sequence ID" value="XM_016732374.1"/>
</dbReference>
<dbReference type="KEGG" id="ssck:SPSK_05632"/>
<evidence type="ECO:0000313" key="2">
    <source>
        <dbReference type="EMBL" id="KJR80951.1"/>
    </source>
</evidence>
<protein>
    <submittedName>
        <fullName evidence="2">Uncharacterized protein</fullName>
    </submittedName>
</protein>
<evidence type="ECO:0000313" key="3">
    <source>
        <dbReference type="Proteomes" id="UP000033710"/>
    </source>
</evidence>
<feature type="compositionally biased region" description="Basic and acidic residues" evidence="1">
    <location>
        <begin position="31"/>
        <end position="52"/>
    </location>
</feature>
<dbReference type="VEuPathDB" id="FungiDB:SPSK_05632"/>
<comment type="caution">
    <text evidence="2">The sequence shown here is derived from an EMBL/GenBank/DDBJ whole genome shotgun (WGS) entry which is preliminary data.</text>
</comment>
<dbReference type="AlphaFoldDB" id="A0A0F2LYJ3"/>
<gene>
    <name evidence="2" type="ORF">SPSK_05632</name>
</gene>
<dbReference type="Proteomes" id="UP000033710">
    <property type="component" value="Unassembled WGS sequence"/>
</dbReference>
<reference evidence="2 3" key="1">
    <citation type="journal article" date="2014" name="BMC Genomics">
        <title>Comparative genomics of the major fungal agents of human and animal Sporotrichosis: Sporothrix schenckii and Sporothrix brasiliensis.</title>
        <authorList>
            <person name="Teixeira M.M."/>
            <person name="de Almeida L.G."/>
            <person name="Kubitschek-Barreira P."/>
            <person name="Alves F.L."/>
            <person name="Kioshima E.S."/>
            <person name="Abadio A.K."/>
            <person name="Fernandes L."/>
            <person name="Derengowski L.S."/>
            <person name="Ferreira K.S."/>
            <person name="Souza R.C."/>
            <person name="Ruiz J.C."/>
            <person name="de Andrade N.C."/>
            <person name="Paes H.C."/>
            <person name="Nicola A.M."/>
            <person name="Albuquerque P."/>
            <person name="Gerber A.L."/>
            <person name="Martins V.P."/>
            <person name="Peconick L.D."/>
            <person name="Neto A.V."/>
            <person name="Chaucanez C.B."/>
            <person name="Silva P.A."/>
            <person name="Cunha O.L."/>
            <person name="de Oliveira F.F."/>
            <person name="dos Santos T.C."/>
            <person name="Barros A.L."/>
            <person name="Soares M.A."/>
            <person name="de Oliveira L.M."/>
            <person name="Marini M.M."/>
            <person name="Villalobos-Duno H."/>
            <person name="Cunha M.M."/>
            <person name="de Hoog S."/>
            <person name="da Silveira J.F."/>
            <person name="Henrissat B."/>
            <person name="Nino-Vega G.A."/>
            <person name="Cisalpino P.S."/>
            <person name="Mora-Montes H.M."/>
            <person name="Almeida S.R."/>
            <person name="Stajich J.E."/>
            <person name="Lopes-Bezerra L.M."/>
            <person name="Vasconcelos A.T."/>
            <person name="Felipe M.S."/>
        </authorList>
    </citation>
    <scope>NUCLEOTIDE SEQUENCE [LARGE SCALE GENOMIC DNA]</scope>
    <source>
        <strain evidence="2 3">1099-18</strain>
    </source>
</reference>
<accession>A0A0F2LYJ3</accession>
<organism evidence="2 3">
    <name type="scientific">Sporothrix schenckii 1099-18</name>
    <dbReference type="NCBI Taxonomy" id="1397361"/>
    <lineage>
        <taxon>Eukaryota</taxon>
        <taxon>Fungi</taxon>
        <taxon>Dikarya</taxon>
        <taxon>Ascomycota</taxon>
        <taxon>Pezizomycotina</taxon>
        <taxon>Sordariomycetes</taxon>
        <taxon>Sordariomycetidae</taxon>
        <taxon>Ophiostomatales</taxon>
        <taxon>Ophiostomataceae</taxon>
        <taxon>Sporothrix</taxon>
    </lineage>
</organism>